<dbReference type="PANTHER" id="PTHR47660:SF3">
    <property type="entry name" value="FINGER DOMAIN PROTEIN, PUTATIVE (AFU_ORTHOLOGUE AFUA_4G03310)-RELATED"/>
    <property type="match status" value="1"/>
</dbReference>
<keyword evidence="4" id="KW-0804">Transcription</keyword>
<dbReference type="Proteomes" id="UP000758603">
    <property type="component" value="Unassembled WGS sequence"/>
</dbReference>
<evidence type="ECO:0000256" key="5">
    <source>
        <dbReference type="ARBA" id="ARBA00023242"/>
    </source>
</evidence>
<sequence>MLAKGFQLPPIIHFLQFKDGTPRPLANCITLCKMWSNQCDASTGPMVEDAVRKEVDIILSKYRTYDQTTLLGALQSIIIYLLLLIFPTPDQTSQSLISPSLFIQIQTLGYYIASTGLTLHEESTHVRPLWPIWAHVEAKRRAMCSLYLIHWAYSIYHSAVRFDCGRELSRMPGPGAKFLWLASDEQSWNALYERWLAQWDEGQGLMFAEFVGIDPGVVMNRRAEIWLEDADELGFLMLSLVNATERNVSRVLGES</sequence>
<evidence type="ECO:0000313" key="6">
    <source>
        <dbReference type="EMBL" id="KAH6647594.1"/>
    </source>
</evidence>
<protein>
    <submittedName>
        <fullName evidence="6">C6 finger domain-containing protein</fullName>
    </submittedName>
</protein>
<gene>
    <name evidence="6" type="ORF">BKA67DRAFT_577951</name>
</gene>
<reference evidence="6" key="1">
    <citation type="journal article" date="2021" name="Nat. Commun.">
        <title>Genetic determinants of endophytism in the Arabidopsis root mycobiome.</title>
        <authorList>
            <person name="Mesny F."/>
            <person name="Miyauchi S."/>
            <person name="Thiergart T."/>
            <person name="Pickel B."/>
            <person name="Atanasova L."/>
            <person name="Karlsson M."/>
            <person name="Huettel B."/>
            <person name="Barry K.W."/>
            <person name="Haridas S."/>
            <person name="Chen C."/>
            <person name="Bauer D."/>
            <person name="Andreopoulos W."/>
            <person name="Pangilinan J."/>
            <person name="LaButti K."/>
            <person name="Riley R."/>
            <person name="Lipzen A."/>
            <person name="Clum A."/>
            <person name="Drula E."/>
            <person name="Henrissat B."/>
            <person name="Kohler A."/>
            <person name="Grigoriev I.V."/>
            <person name="Martin F.M."/>
            <person name="Hacquard S."/>
        </authorList>
    </citation>
    <scope>NUCLEOTIDE SEQUENCE</scope>
    <source>
        <strain evidence="6">MPI-SDFR-AT-0073</strain>
    </source>
</reference>
<evidence type="ECO:0000256" key="2">
    <source>
        <dbReference type="ARBA" id="ARBA00022833"/>
    </source>
</evidence>
<dbReference type="OrthoDB" id="2441642at2759"/>
<keyword evidence="5" id="KW-0539">Nucleus</keyword>
<evidence type="ECO:0000256" key="4">
    <source>
        <dbReference type="ARBA" id="ARBA00023163"/>
    </source>
</evidence>
<keyword evidence="3" id="KW-0805">Transcription regulation</keyword>
<dbReference type="GeneID" id="70132558"/>
<evidence type="ECO:0000256" key="3">
    <source>
        <dbReference type="ARBA" id="ARBA00023015"/>
    </source>
</evidence>
<evidence type="ECO:0000313" key="7">
    <source>
        <dbReference type="Proteomes" id="UP000758603"/>
    </source>
</evidence>
<dbReference type="RefSeq" id="XP_045954106.1">
    <property type="nucleotide sequence ID" value="XM_046103667.1"/>
</dbReference>
<keyword evidence="7" id="KW-1185">Reference proteome</keyword>
<dbReference type="AlphaFoldDB" id="A0A9P8RKK6"/>
<name>A0A9P8RKK6_9PEZI</name>
<evidence type="ECO:0000256" key="1">
    <source>
        <dbReference type="ARBA" id="ARBA00022723"/>
    </source>
</evidence>
<dbReference type="EMBL" id="JAGPXC010000008">
    <property type="protein sequence ID" value="KAH6647594.1"/>
    <property type="molecule type" value="Genomic_DNA"/>
</dbReference>
<organism evidence="6 7">
    <name type="scientific">Truncatella angustata</name>
    <dbReference type="NCBI Taxonomy" id="152316"/>
    <lineage>
        <taxon>Eukaryota</taxon>
        <taxon>Fungi</taxon>
        <taxon>Dikarya</taxon>
        <taxon>Ascomycota</taxon>
        <taxon>Pezizomycotina</taxon>
        <taxon>Sordariomycetes</taxon>
        <taxon>Xylariomycetidae</taxon>
        <taxon>Amphisphaeriales</taxon>
        <taxon>Sporocadaceae</taxon>
        <taxon>Truncatella</taxon>
    </lineage>
</organism>
<dbReference type="GO" id="GO:0046872">
    <property type="term" value="F:metal ion binding"/>
    <property type="evidence" value="ECO:0007669"/>
    <property type="project" value="UniProtKB-KW"/>
</dbReference>
<dbReference type="PANTHER" id="PTHR47660">
    <property type="entry name" value="TRANSCRIPTION FACTOR WITH C2H2 AND ZN(2)-CYS(6) DNA BINDING DOMAIN (EUROFUNG)-RELATED-RELATED"/>
    <property type="match status" value="1"/>
</dbReference>
<keyword evidence="1" id="KW-0479">Metal-binding</keyword>
<comment type="caution">
    <text evidence="6">The sequence shown here is derived from an EMBL/GenBank/DDBJ whole genome shotgun (WGS) entry which is preliminary data.</text>
</comment>
<keyword evidence="2" id="KW-0862">Zinc</keyword>
<proteinExistence type="predicted"/>
<accession>A0A9P8RKK6</accession>